<dbReference type="EMBL" id="BFEA01000081">
    <property type="protein sequence ID" value="GBG66965.1"/>
    <property type="molecule type" value="Genomic_DNA"/>
</dbReference>
<evidence type="ECO:0000313" key="3">
    <source>
        <dbReference type="Proteomes" id="UP000265515"/>
    </source>
</evidence>
<evidence type="ECO:0000313" key="2">
    <source>
        <dbReference type="EMBL" id="GBG66965.1"/>
    </source>
</evidence>
<feature type="compositionally biased region" description="Basic and acidic residues" evidence="1">
    <location>
        <begin position="13"/>
        <end position="41"/>
    </location>
</feature>
<sequence length="198" mass="21541">MKIDDLTKVIQELKKTRSDEGENKENEKKTIEKGHAKDDGRLSPAQVQKMIDKALETVTPKAAGAGTSQQTQIVNTTNGVAQETNQERMEKLVSDVQKEMDEMKLMKYEVAAVKGAIHRINEPTRTCTPHVSSTVQQTRLRGMDMVASGSAGGALHTTSMGNPSGYPGLDAIGIPAARQTSYSAPSRPFPPPPKKRRT</sequence>
<dbReference type="Gramene" id="GBG66965">
    <property type="protein sequence ID" value="GBG66965"/>
    <property type="gene ID" value="CBR_g74653"/>
</dbReference>
<protein>
    <submittedName>
        <fullName evidence="2">Uncharacterized protein</fullName>
    </submittedName>
</protein>
<comment type="caution">
    <text evidence="2">The sequence shown here is derived from an EMBL/GenBank/DDBJ whole genome shotgun (WGS) entry which is preliminary data.</text>
</comment>
<dbReference type="Proteomes" id="UP000265515">
    <property type="component" value="Unassembled WGS sequence"/>
</dbReference>
<proteinExistence type="predicted"/>
<gene>
    <name evidence="2" type="ORF">CBR_g74653</name>
</gene>
<organism evidence="2 3">
    <name type="scientific">Chara braunii</name>
    <name type="common">Braun's stonewort</name>
    <dbReference type="NCBI Taxonomy" id="69332"/>
    <lineage>
        <taxon>Eukaryota</taxon>
        <taxon>Viridiplantae</taxon>
        <taxon>Streptophyta</taxon>
        <taxon>Charophyceae</taxon>
        <taxon>Charales</taxon>
        <taxon>Characeae</taxon>
        <taxon>Chara</taxon>
    </lineage>
</organism>
<feature type="region of interest" description="Disordered" evidence="1">
    <location>
        <begin position="158"/>
        <end position="198"/>
    </location>
</feature>
<name>A0A388KA82_CHABU</name>
<accession>A0A388KA82</accession>
<evidence type="ECO:0000256" key="1">
    <source>
        <dbReference type="SAM" id="MobiDB-lite"/>
    </source>
</evidence>
<reference evidence="2 3" key="1">
    <citation type="journal article" date="2018" name="Cell">
        <title>The Chara Genome: Secondary Complexity and Implications for Plant Terrestrialization.</title>
        <authorList>
            <person name="Nishiyama T."/>
            <person name="Sakayama H."/>
            <person name="Vries J.D."/>
            <person name="Buschmann H."/>
            <person name="Saint-Marcoux D."/>
            <person name="Ullrich K.K."/>
            <person name="Haas F.B."/>
            <person name="Vanderstraeten L."/>
            <person name="Becker D."/>
            <person name="Lang D."/>
            <person name="Vosolsobe S."/>
            <person name="Rombauts S."/>
            <person name="Wilhelmsson P.K.I."/>
            <person name="Janitza P."/>
            <person name="Kern R."/>
            <person name="Heyl A."/>
            <person name="Rumpler F."/>
            <person name="Villalobos L.I.A.C."/>
            <person name="Clay J.M."/>
            <person name="Skokan R."/>
            <person name="Toyoda A."/>
            <person name="Suzuki Y."/>
            <person name="Kagoshima H."/>
            <person name="Schijlen E."/>
            <person name="Tajeshwar N."/>
            <person name="Catarino B."/>
            <person name="Hetherington A.J."/>
            <person name="Saltykova A."/>
            <person name="Bonnot C."/>
            <person name="Breuninger H."/>
            <person name="Symeonidi A."/>
            <person name="Radhakrishnan G.V."/>
            <person name="Van Nieuwerburgh F."/>
            <person name="Deforce D."/>
            <person name="Chang C."/>
            <person name="Karol K.G."/>
            <person name="Hedrich R."/>
            <person name="Ulvskov P."/>
            <person name="Glockner G."/>
            <person name="Delwiche C.F."/>
            <person name="Petrasek J."/>
            <person name="Van de Peer Y."/>
            <person name="Friml J."/>
            <person name="Beilby M."/>
            <person name="Dolan L."/>
            <person name="Kohara Y."/>
            <person name="Sugano S."/>
            <person name="Fujiyama A."/>
            <person name="Delaux P.-M."/>
            <person name="Quint M."/>
            <person name="TheiBen G."/>
            <person name="Hagemann M."/>
            <person name="Harholt J."/>
            <person name="Dunand C."/>
            <person name="Zachgo S."/>
            <person name="Langdale J."/>
            <person name="Maumus F."/>
            <person name="Straeten D.V.D."/>
            <person name="Gould S.B."/>
            <person name="Rensing S.A."/>
        </authorList>
    </citation>
    <scope>NUCLEOTIDE SEQUENCE [LARGE SCALE GENOMIC DNA]</scope>
    <source>
        <strain evidence="2 3">S276</strain>
    </source>
</reference>
<feature type="region of interest" description="Disordered" evidence="1">
    <location>
        <begin position="13"/>
        <end position="44"/>
    </location>
</feature>
<dbReference type="AlphaFoldDB" id="A0A388KA82"/>
<keyword evidence="3" id="KW-1185">Reference proteome</keyword>